<evidence type="ECO:0000313" key="2">
    <source>
        <dbReference type="EMBL" id="JAG20570.1"/>
    </source>
</evidence>
<name>A0A0A9XKU5_LYGHE</name>
<dbReference type="EMBL" id="GBHO01023035">
    <property type="protein sequence ID" value="JAG20569.1"/>
    <property type="molecule type" value="Transcribed_RNA"/>
</dbReference>
<sequence>MEKMPQDRAVQLYQAIPPATEQRLCWRCDSPDRIFRKHHRSNANSQEAAENAERNNDVVCGVSSYMSLALSGRVIQWGTLYIGRRYRCITNNCEWWGERLLRTLVEMIAK</sequence>
<organism evidence="1">
    <name type="scientific">Lygus hesperus</name>
    <name type="common">Western plant bug</name>
    <dbReference type="NCBI Taxonomy" id="30085"/>
    <lineage>
        <taxon>Eukaryota</taxon>
        <taxon>Metazoa</taxon>
        <taxon>Ecdysozoa</taxon>
        <taxon>Arthropoda</taxon>
        <taxon>Hexapoda</taxon>
        <taxon>Insecta</taxon>
        <taxon>Pterygota</taxon>
        <taxon>Neoptera</taxon>
        <taxon>Paraneoptera</taxon>
        <taxon>Hemiptera</taxon>
        <taxon>Heteroptera</taxon>
        <taxon>Panheteroptera</taxon>
        <taxon>Cimicomorpha</taxon>
        <taxon>Miridae</taxon>
        <taxon>Mirini</taxon>
        <taxon>Lygus</taxon>
    </lineage>
</organism>
<accession>A0A0A9XKU5</accession>
<keyword evidence="1" id="KW-0436">Ligase</keyword>
<feature type="non-terminal residue" evidence="1">
    <location>
        <position position="110"/>
    </location>
</feature>
<reference evidence="1" key="2">
    <citation type="submission" date="2014-07" db="EMBL/GenBank/DDBJ databases">
        <authorList>
            <person name="Hull J."/>
        </authorList>
    </citation>
    <scope>NUCLEOTIDE SEQUENCE</scope>
</reference>
<evidence type="ECO:0000313" key="1">
    <source>
        <dbReference type="EMBL" id="JAG20569.1"/>
    </source>
</evidence>
<dbReference type="GO" id="GO:0016874">
    <property type="term" value="F:ligase activity"/>
    <property type="evidence" value="ECO:0007669"/>
    <property type="project" value="UniProtKB-KW"/>
</dbReference>
<protein>
    <submittedName>
        <fullName evidence="1">Tryptophan--tRNA ligase</fullName>
    </submittedName>
</protein>
<gene>
    <name evidence="1" type="primary">trpS_3</name>
    <name evidence="2" type="synonym">trpS_2</name>
    <name evidence="2" type="ORF">CM83_9295</name>
    <name evidence="1" type="ORF">CM83_9296</name>
</gene>
<dbReference type="EMBL" id="GBHO01023034">
    <property type="protein sequence ID" value="JAG20570.1"/>
    <property type="molecule type" value="Transcribed_RNA"/>
</dbReference>
<dbReference type="AlphaFoldDB" id="A0A0A9XKU5"/>
<proteinExistence type="predicted"/>
<reference evidence="1" key="1">
    <citation type="journal article" date="2014" name="PLoS ONE">
        <title>Transcriptome-Based Identification of ABC Transporters in the Western Tarnished Plant Bug Lygus hesperus.</title>
        <authorList>
            <person name="Hull J.J."/>
            <person name="Chaney K."/>
            <person name="Geib S.M."/>
            <person name="Fabrick J.A."/>
            <person name="Brent C.S."/>
            <person name="Walsh D."/>
            <person name="Lavine L.C."/>
        </authorList>
    </citation>
    <scope>NUCLEOTIDE SEQUENCE</scope>
</reference>